<reference evidence="2 3" key="1">
    <citation type="submission" date="2023-04" db="EMBL/GenBank/DDBJ databases">
        <title>Genome sequence of Halobacillus naozhouensis KACC 21980.</title>
        <authorList>
            <person name="Kim S."/>
            <person name="Heo J."/>
            <person name="Kwon S.-W."/>
        </authorList>
    </citation>
    <scope>NUCLEOTIDE SEQUENCE [LARGE SCALE GENOMIC DNA]</scope>
    <source>
        <strain evidence="2 3">KCTC 13234</strain>
    </source>
</reference>
<evidence type="ECO:0000256" key="1">
    <source>
        <dbReference type="SAM" id="MobiDB-lite"/>
    </source>
</evidence>
<evidence type="ECO:0000313" key="3">
    <source>
        <dbReference type="Proteomes" id="UP001221597"/>
    </source>
</evidence>
<feature type="compositionally biased region" description="Basic and acidic residues" evidence="1">
    <location>
        <begin position="1"/>
        <end position="30"/>
    </location>
</feature>
<evidence type="ECO:0008006" key="4">
    <source>
        <dbReference type="Google" id="ProtNLM"/>
    </source>
</evidence>
<feature type="region of interest" description="Disordered" evidence="1">
    <location>
        <begin position="1"/>
        <end position="44"/>
    </location>
</feature>
<organism evidence="2 3">
    <name type="scientific">Halobacillus naozhouensis</name>
    <dbReference type="NCBI Taxonomy" id="554880"/>
    <lineage>
        <taxon>Bacteria</taxon>
        <taxon>Bacillati</taxon>
        <taxon>Bacillota</taxon>
        <taxon>Bacilli</taxon>
        <taxon>Bacillales</taxon>
        <taxon>Bacillaceae</taxon>
        <taxon>Halobacillus</taxon>
    </lineage>
</organism>
<sequence length="61" mass="7087">MPKDSENTHSETSPHRDGRRDQIINDDHGKQIGVTAGQQKKPIELVADEKMREFKRNMEKQ</sequence>
<evidence type="ECO:0000313" key="2">
    <source>
        <dbReference type="EMBL" id="WFT74256.1"/>
    </source>
</evidence>
<dbReference type="Proteomes" id="UP001221597">
    <property type="component" value="Chromosome"/>
</dbReference>
<gene>
    <name evidence="2" type="ORF">P9989_18140</name>
</gene>
<dbReference type="RefSeq" id="WP_283076257.1">
    <property type="nucleotide sequence ID" value="NZ_CP121671.1"/>
</dbReference>
<dbReference type="EMBL" id="CP121671">
    <property type="protein sequence ID" value="WFT74256.1"/>
    <property type="molecule type" value="Genomic_DNA"/>
</dbReference>
<protein>
    <recommendedName>
        <fullName evidence="4">YpzI-like protein</fullName>
    </recommendedName>
</protein>
<accession>A0ABY8J051</accession>
<proteinExistence type="predicted"/>
<keyword evidence="3" id="KW-1185">Reference proteome</keyword>
<name>A0ABY8J051_9BACI</name>